<comment type="caution">
    <text evidence="2">The sequence shown here is derived from an EMBL/GenBank/DDBJ whole genome shotgun (WGS) entry which is preliminary data.</text>
</comment>
<organism evidence="2 3">
    <name type="scientific">Fistulifera solaris</name>
    <name type="common">Oleaginous diatom</name>
    <dbReference type="NCBI Taxonomy" id="1519565"/>
    <lineage>
        <taxon>Eukaryota</taxon>
        <taxon>Sar</taxon>
        <taxon>Stramenopiles</taxon>
        <taxon>Ochrophyta</taxon>
        <taxon>Bacillariophyta</taxon>
        <taxon>Bacillariophyceae</taxon>
        <taxon>Bacillariophycidae</taxon>
        <taxon>Naviculales</taxon>
        <taxon>Naviculaceae</taxon>
        <taxon>Fistulifera</taxon>
    </lineage>
</organism>
<reference evidence="2 3" key="1">
    <citation type="journal article" date="2015" name="Plant Cell">
        <title>Oil accumulation by the oleaginous diatom Fistulifera solaris as revealed by the genome and transcriptome.</title>
        <authorList>
            <person name="Tanaka T."/>
            <person name="Maeda Y."/>
            <person name="Veluchamy A."/>
            <person name="Tanaka M."/>
            <person name="Abida H."/>
            <person name="Marechal E."/>
            <person name="Bowler C."/>
            <person name="Muto M."/>
            <person name="Sunaga Y."/>
            <person name="Tanaka M."/>
            <person name="Yoshino T."/>
            <person name="Taniguchi T."/>
            <person name="Fukuda Y."/>
            <person name="Nemoto M."/>
            <person name="Matsumoto M."/>
            <person name="Wong P.S."/>
            <person name="Aburatani S."/>
            <person name="Fujibuchi W."/>
        </authorList>
    </citation>
    <scope>NUCLEOTIDE SEQUENCE [LARGE SCALE GENOMIC DNA]</scope>
    <source>
        <strain evidence="2 3">JPCC DA0580</strain>
    </source>
</reference>
<proteinExistence type="predicted"/>
<dbReference type="EMBL" id="BDSP01000136">
    <property type="protein sequence ID" value="GAX19389.1"/>
    <property type="molecule type" value="Genomic_DNA"/>
</dbReference>
<dbReference type="AlphaFoldDB" id="A0A1Z5JZQ8"/>
<evidence type="ECO:0000256" key="1">
    <source>
        <dbReference type="SAM" id="MobiDB-lite"/>
    </source>
</evidence>
<accession>A0A1Z5JZQ8</accession>
<gene>
    <name evidence="2" type="ORF">FisN_4Lu432</name>
</gene>
<keyword evidence="3" id="KW-1185">Reference proteome</keyword>
<dbReference type="InParanoid" id="A0A1Z5JZQ8"/>
<sequence length="420" mass="46955">MTARTRSAIKRKAEALEASDSNKTPKRLFSSSCGTLPDNGVTADAIIACKKELFPDAARLDAVLPSVFSLFFLTSNKRYDYNESPLLDLLRAFVAVEAVSADPSYGVNKKTGQRRVAFSTHDCSSVVVPVDREGETSTGHQHKAISALTKVVLCVKSLTDMKDAVIMNTTMFQMRDLINFLGAVDKKENSIPSSTSLLEECAKAVGIENTKRIEKVMGDYKKEVENVLDRIMGRVHEVDLLLAERRLIEKLGHGIRYYLRKLFNCAPPRLTPKDIHYEERSARYSKITEFVSMKVASKADNAAVEDNCISAIVSSALFHVNNFFGLQSLLDEKLEKPLLKETFFAQPDLRFHLKGTPISLDDDQLAQILTEIEYAYKFLAAAKACKFLVSLWTAPKTIRISQFWLTKSFSLEDFGATVKK</sequence>
<protein>
    <submittedName>
        <fullName evidence="2">Uncharacterized protein</fullName>
    </submittedName>
</protein>
<feature type="region of interest" description="Disordered" evidence="1">
    <location>
        <begin position="1"/>
        <end position="24"/>
    </location>
</feature>
<dbReference type="Proteomes" id="UP000198406">
    <property type="component" value="Unassembled WGS sequence"/>
</dbReference>
<evidence type="ECO:0000313" key="3">
    <source>
        <dbReference type="Proteomes" id="UP000198406"/>
    </source>
</evidence>
<evidence type="ECO:0000313" key="2">
    <source>
        <dbReference type="EMBL" id="GAX19389.1"/>
    </source>
</evidence>
<name>A0A1Z5JZQ8_FISSO</name>